<name>A0A2K5PX25_CEBIM</name>
<reference evidence="2" key="1">
    <citation type="submission" date="2025-08" db="UniProtKB">
        <authorList>
            <consortium name="Ensembl"/>
        </authorList>
    </citation>
    <scope>IDENTIFICATION</scope>
</reference>
<dbReference type="Ensembl" id="ENSCCAT00000025599.1">
    <property type="protein sequence ID" value="ENSCCAP00000008223.1"/>
    <property type="gene ID" value="ENSCCAG00000021858.1"/>
</dbReference>
<dbReference type="AlphaFoldDB" id="A0A2K5PX25"/>
<dbReference type="Proteomes" id="UP000233040">
    <property type="component" value="Unassembled WGS sequence"/>
</dbReference>
<keyword evidence="3" id="KW-1185">Reference proteome</keyword>
<feature type="compositionally biased region" description="Low complexity" evidence="1">
    <location>
        <begin position="32"/>
        <end position="43"/>
    </location>
</feature>
<evidence type="ECO:0000313" key="3">
    <source>
        <dbReference type="Proteomes" id="UP000233040"/>
    </source>
</evidence>
<dbReference type="GeneTree" id="ENSGT00910000147040"/>
<reference evidence="2" key="2">
    <citation type="submission" date="2025-09" db="UniProtKB">
        <authorList>
            <consortium name="Ensembl"/>
        </authorList>
    </citation>
    <scope>IDENTIFICATION</scope>
</reference>
<accession>A0A2K5PX25</accession>
<evidence type="ECO:0000256" key="1">
    <source>
        <dbReference type="SAM" id="MobiDB-lite"/>
    </source>
</evidence>
<organism evidence="2 3">
    <name type="scientific">Cebus imitator</name>
    <name type="common">Panamanian white-faced capuchin</name>
    <name type="synonym">Cebus capucinus imitator</name>
    <dbReference type="NCBI Taxonomy" id="2715852"/>
    <lineage>
        <taxon>Eukaryota</taxon>
        <taxon>Metazoa</taxon>
        <taxon>Chordata</taxon>
        <taxon>Craniata</taxon>
        <taxon>Vertebrata</taxon>
        <taxon>Euteleostomi</taxon>
        <taxon>Mammalia</taxon>
        <taxon>Eutheria</taxon>
        <taxon>Euarchontoglires</taxon>
        <taxon>Primates</taxon>
        <taxon>Haplorrhini</taxon>
        <taxon>Platyrrhini</taxon>
        <taxon>Cebidae</taxon>
        <taxon>Cebinae</taxon>
        <taxon>Cebus</taxon>
    </lineage>
</organism>
<evidence type="ECO:0000313" key="2">
    <source>
        <dbReference type="Ensembl" id="ENSCCAP00000008223.1"/>
    </source>
</evidence>
<protein>
    <submittedName>
        <fullName evidence="2">Uncharacterized protein</fullName>
    </submittedName>
</protein>
<sequence length="49" mass="5489">MTNSWMMARHWVSVHSHRPQPQWGWPSGQMTSSRPCASSCSPAHPGCPK</sequence>
<proteinExistence type="predicted"/>
<feature type="region of interest" description="Disordered" evidence="1">
    <location>
        <begin position="17"/>
        <end position="49"/>
    </location>
</feature>